<protein>
    <submittedName>
        <fullName evidence="1">Uncharacterized protein</fullName>
    </submittedName>
</protein>
<reference evidence="1 2" key="1">
    <citation type="submission" date="2024-02" db="EMBL/GenBank/DDBJ databases">
        <title>Herpetosiphon gulosus NBRC 112829.</title>
        <authorList>
            <person name="Ichikawa N."/>
            <person name="Katano-Makiyama Y."/>
            <person name="Hidaka K."/>
        </authorList>
    </citation>
    <scope>NUCLEOTIDE SEQUENCE [LARGE SCALE GENOMIC DNA]</scope>
    <source>
        <strain evidence="1 2">NBRC 112829</strain>
    </source>
</reference>
<dbReference type="Proteomes" id="UP001428290">
    <property type="component" value="Unassembled WGS sequence"/>
</dbReference>
<gene>
    <name evidence="1" type="ORF">Hgul01_05317</name>
</gene>
<proteinExistence type="predicted"/>
<sequence length="105" mass="11349">MTGVETLGEFSIRSQSLDILGPQKPYGFYLSNDGGQPTYIGYGYIQHPEAIKQLRIILSDGKSLVVTGNTITGLVMPKHNPPIRLEVVGTDGTIIEQNPIALPTP</sequence>
<organism evidence="1 2">
    <name type="scientific">Herpetosiphon gulosus</name>
    <dbReference type="NCBI Taxonomy" id="1973496"/>
    <lineage>
        <taxon>Bacteria</taxon>
        <taxon>Bacillati</taxon>
        <taxon>Chloroflexota</taxon>
        <taxon>Chloroflexia</taxon>
        <taxon>Herpetosiphonales</taxon>
        <taxon>Herpetosiphonaceae</taxon>
        <taxon>Herpetosiphon</taxon>
    </lineage>
</organism>
<dbReference type="EMBL" id="BAABRU010000055">
    <property type="protein sequence ID" value="GAA5531492.1"/>
    <property type="molecule type" value="Genomic_DNA"/>
</dbReference>
<keyword evidence="2" id="KW-1185">Reference proteome</keyword>
<comment type="caution">
    <text evidence="1">The sequence shown here is derived from an EMBL/GenBank/DDBJ whole genome shotgun (WGS) entry which is preliminary data.</text>
</comment>
<accession>A0ABP9X7X0</accession>
<name>A0ABP9X7X0_9CHLR</name>
<dbReference type="RefSeq" id="WP_345725046.1">
    <property type="nucleotide sequence ID" value="NZ_BAABRU010000055.1"/>
</dbReference>
<evidence type="ECO:0000313" key="2">
    <source>
        <dbReference type="Proteomes" id="UP001428290"/>
    </source>
</evidence>
<evidence type="ECO:0000313" key="1">
    <source>
        <dbReference type="EMBL" id="GAA5531492.1"/>
    </source>
</evidence>